<dbReference type="Proteomes" id="UP001208017">
    <property type="component" value="Unassembled WGS sequence"/>
</dbReference>
<feature type="domain" description="DUF418" evidence="2">
    <location>
        <begin position="236"/>
        <end position="398"/>
    </location>
</feature>
<feature type="transmembrane region" description="Helical" evidence="1">
    <location>
        <begin position="330"/>
        <end position="348"/>
    </location>
</feature>
<keyword evidence="1" id="KW-0812">Transmembrane</keyword>
<comment type="caution">
    <text evidence="3">The sequence shown here is derived from an EMBL/GenBank/DDBJ whole genome shotgun (WGS) entry which is preliminary data.</text>
</comment>
<organism evidence="3 4">
    <name type="scientific">Tumebacillus lacus</name>
    <dbReference type="NCBI Taxonomy" id="2995335"/>
    <lineage>
        <taxon>Bacteria</taxon>
        <taxon>Bacillati</taxon>
        <taxon>Bacillota</taxon>
        <taxon>Bacilli</taxon>
        <taxon>Bacillales</taxon>
        <taxon>Alicyclobacillaceae</taxon>
        <taxon>Tumebacillus</taxon>
    </lineage>
</organism>
<proteinExistence type="predicted"/>
<feature type="transmembrane region" description="Helical" evidence="1">
    <location>
        <begin position="58"/>
        <end position="81"/>
    </location>
</feature>
<reference evidence="3 4" key="1">
    <citation type="submission" date="2022-11" db="EMBL/GenBank/DDBJ databases">
        <title>Study of microbial diversity in lake waters.</title>
        <authorList>
            <person name="Zhang J."/>
        </authorList>
    </citation>
    <scope>NUCLEOTIDE SEQUENCE [LARGE SCALE GENOMIC DNA]</scope>
    <source>
        <strain evidence="3 4">DT12</strain>
    </source>
</reference>
<evidence type="ECO:0000259" key="2">
    <source>
        <dbReference type="Pfam" id="PF04235"/>
    </source>
</evidence>
<keyword evidence="4" id="KW-1185">Reference proteome</keyword>
<evidence type="ECO:0000313" key="4">
    <source>
        <dbReference type="Proteomes" id="UP001208017"/>
    </source>
</evidence>
<keyword evidence="1" id="KW-1133">Transmembrane helix</keyword>
<dbReference type="InterPro" id="IPR007349">
    <property type="entry name" value="DUF418"/>
</dbReference>
<feature type="transmembrane region" description="Helical" evidence="1">
    <location>
        <begin position="144"/>
        <end position="169"/>
    </location>
</feature>
<gene>
    <name evidence="3" type="ORF">OS242_17805</name>
</gene>
<dbReference type="PANTHER" id="PTHR30590:SF2">
    <property type="entry name" value="INNER MEMBRANE PROTEIN"/>
    <property type="match status" value="1"/>
</dbReference>
<keyword evidence="1" id="KW-0472">Membrane</keyword>
<feature type="transmembrane region" description="Helical" evidence="1">
    <location>
        <begin position="218"/>
        <end position="236"/>
    </location>
</feature>
<protein>
    <submittedName>
        <fullName evidence="3">DUF418 domain-containing protein</fullName>
    </submittedName>
</protein>
<dbReference type="Pfam" id="PF04235">
    <property type="entry name" value="DUF418"/>
    <property type="match status" value="1"/>
</dbReference>
<feature type="transmembrane region" description="Helical" evidence="1">
    <location>
        <begin position="360"/>
        <end position="380"/>
    </location>
</feature>
<feature type="transmembrane region" description="Helical" evidence="1">
    <location>
        <begin position="116"/>
        <end position="137"/>
    </location>
</feature>
<sequence length="400" mass="45086">MSQMMEPIRTEERIGAVDMMRGFFILWILVVNMLLYGAPYELSGQWEWAWSGDVYAEMFIEVFAAGKSITMLSFLFGFGMIIMKERADARGTAFFPVYARRMLALLLFGATHAFLIWYGDILLFYGMLGIVMLLFFSGRTAQTLLIWALVLTGLTVVVLLLFTVIWLAMMALAGGELEDSLNQTSDQVQLLISAYSGGSWSEIFAARYEEWVTSFGTAMIYLPELLVMMLLGAWTAKKGILHNAAEHLGFFRKVRLWSLLVGGVLTLLPVLLYVLADAGEQGVLLARFWSTMIGSPLIGLVYGTTLVLLWQRGVFRRGLRVLARVGRMAFSVYILQSLLATTLFYSYGFGLYGSIGPAKGLLITLAFYAVLIPFAVWWTGRFRYGPLEWLWRTMTYGKRP</sequence>
<feature type="transmembrane region" description="Helical" evidence="1">
    <location>
        <begin position="288"/>
        <end position="310"/>
    </location>
</feature>
<dbReference type="PANTHER" id="PTHR30590">
    <property type="entry name" value="INNER MEMBRANE PROTEIN"/>
    <property type="match status" value="1"/>
</dbReference>
<dbReference type="InterPro" id="IPR052529">
    <property type="entry name" value="Bact_Transport_Assoc"/>
</dbReference>
<dbReference type="EMBL" id="JAPMLT010000013">
    <property type="protein sequence ID" value="MCX7571802.1"/>
    <property type="molecule type" value="Genomic_DNA"/>
</dbReference>
<feature type="transmembrane region" description="Helical" evidence="1">
    <location>
        <begin position="93"/>
        <end position="110"/>
    </location>
</feature>
<feature type="transmembrane region" description="Helical" evidence="1">
    <location>
        <begin position="20"/>
        <end position="38"/>
    </location>
</feature>
<dbReference type="RefSeq" id="WP_267153053.1">
    <property type="nucleotide sequence ID" value="NZ_JAPMLT010000013.1"/>
</dbReference>
<accession>A0ABT3X4H6</accession>
<name>A0ABT3X4H6_9BACL</name>
<evidence type="ECO:0000313" key="3">
    <source>
        <dbReference type="EMBL" id="MCX7571802.1"/>
    </source>
</evidence>
<evidence type="ECO:0000256" key="1">
    <source>
        <dbReference type="SAM" id="Phobius"/>
    </source>
</evidence>
<feature type="transmembrane region" description="Helical" evidence="1">
    <location>
        <begin position="256"/>
        <end position="276"/>
    </location>
</feature>